<name>A0A0R1S1F1_9LACO</name>
<dbReference type="AlphaFoldDB" id="A0A0R1S1F1"/>
<evidence type="ECO:0000313" key="2">
    <source>
        <dbReference type="Proteomes" id="UP000052013"/>
    </source>
</evidence>
<protein>
    <submittedName>
        <fullName evidence="1">Uncharacterized protein</fullName>
    </submittedName>
</protein>
<accession>A0A0R1S1F1</accession>
<dbReference type="Proteomes" id="UP000052013">
    <property type="component" value="Unassembled WGS sequence"/>
</dbReference>
<evidence type="ECO:0000313" key="1">
    <source>
        <dbReference type="EMBL" id="KRL62833.1"/>
    </source>
</evidence>
<gene>
    <name evidence="1" type="ORF">FC85_GL001699</name>
</gene>
<proteinExistence type="predicted"/>
<reference evidence="1 2" key="1">
    <citation type="journal article" date="2015" name="Genome Announc.">
        <title>Expanding the biotechnology potential of lactobacilli through comparative genomics of 213 strains and associated genera.</title>
        <authorList>
            <person name="Sun Z."/>
            <person name="Harris H.M."/>
            <person name="McCann A."/>
            <person name="Guo C."/>
            <person name="Argimon S."/>
            <person name="Zhang W."/>
            <person name="Yang X."/>
            <person name="Jeffery I.B."/>
            <person name="Cooney J.C."/>
            <person name="Kagawa T.F."/>
            <person name="Liu W."/>
            <person name="Song Y."/>
            <person name="Salvetti E."/>
            <person name="Wrobel A."/>
            <person name="Rasinkangas P."/>
            <person name="Parkhill J."/>
            <person name="Rea M.C."/>
            <person name="O'Sullivan O."/>
            <person name="Ritari J."/>
            <person name="Douillard F.P."/>
            <person name="Paul Ross R."/>
            <person name="Yang R."/>
            <person name="Briner A.E."/>
            <person name="Felis G.E."/>
            <person name="de Vos W.M."/>
            <person name="Barrangou R."/>
            <person name="Klaenhammer T.R."/>
            <person name="Caufield P.W."/>
            <person name="Cui Y."/>
            <person name="Zhang H."/>
            <person name="O'Toole P.W."/>
        </authorList>
    </citation>
    <scope>NUCLEOTIDE SEQUENCE [LARGE SCALE GENOMIC DNA]</scope>
    <source>
        <strain evidence="1 2">DSM 14421</strain>
    </source>
</reference>
<dbReference type="EMBL" id="AZEY01000105">
    <property type="protein sequence ID" value="KRL62833.1"/>
    <property type="molecule type" value="Genomic_DNA"/>
</dbReference>
<organism evidence="1 2">
    <name type="scientific">Lentilactobacillus diolivorans DSM 14421</name>
    <dbReference type="NCBI Taxonomy" id="1423739"/>
    <lineage>
        <taxon>Bacteria</taxon>
        <taxon>Bacillati</taxon>
        <taxon>Bacillota</taxon>
        <taxon>Bacilli</taxon>
        <taxon>Lactobacillales</taxon>
        <taxon>Lactobacillaceae</taxon>
        <taxon>Lentilactobacillus</taxon>
    </lineage>
</organism>
<sequence>MNYNFQNVRSCLGWFLTANGLAIWSKRAKAEQLPEYKVPAGLIFNRESPISFI</sequence>
<dbReference type="PATRIC" id="fig|1423739.3.peg.1780"/>
<comment type="caution">
    <text evidence="1">The sequence shown here is derived from an EMBL/GenBank/DDBJ whole genome shotgun (WGS) entry which is preliminary data.</text>
</comment>